<reference evidence="2" key="2">
    <citation type="submission" date="2020-09" db="EMBL/GenBank/DDBJ databases">
        <authorList>
            <person name="Sun Q."/>
            <person name="Zhou Y."/>
        </authorList>
    </citation>
    <scope>NUCLEOTIDE SEQUENCE</scope>
    <source>
        <strain evidence="2">CGMCC 1.12827</strain>
    </source>
</reference>
<comment type="caution">
    <text evidence="2">The sequence shown here is derived from an EMBL/GenBank/DDBJ whole genome shotgun (WGS) entry which is preliminary data.</text>
</comment>
<dbReference type="Proteomes" id="UP000621454">
    <property type="component" value="Unassembled WGS sequence"/>
</dbReference>
<keyword evidence="3" id="KW-1185">Reference proteome</keyword>
<dbReference type="RefSeq" id="WP_229742179.1">
    <property type="nucleotide sequence ID" value="NZ_BMGC01000004.1"/>
</dbReference>
<name>A0A916SYP8_9ACTN</name>
<dbReference type="EMBL" id="BMGC01000004">
    <property type="protein sequence ID" value="GGB23502.1"/>
    <property type="molecule type" value="Genomic_DNA"/>
</dbReference>
<evidence type="ECO:0000313" key="2">
    <source>
        <dbReference type="EMBL" id="GGB23502.1"/>
    </source>
</evidence>
<dbReference type="AlphaFoldDB" id="A0A916SYP8"/>
<reference evidence="2" key="1">
    <citation type="journal article" date="2014" name="Int. J. Syst. Evol. Microbiol.">
        <title>Complete genome sequence of Corynebacterium casei LMG S-19264T (=DSM 44701T), isolated from a smear-ripened cheese.</title>
        <authorList>
            <consortium name="US DOE Joint Genome Institute (JGI-PGF)"/>
            <person name="Walter F."/>
            <person name="Albersmeier A."/>
            <person name="Kalinowski J."/>
            <person name="Ruckert C."/>
        </authorList>
    </citation>
    <scope>NUCLEOTIDE SEQUENCE</scope>
    <source>
        <strain evidence="2">CGMCC 1.12827</strain>
    </source>
</reference>
<organism evidence="2 3">
    <name type="scientific">Gordonia jinhuaensis</name>
    <dbReference type="NCBI Taxonomy" id="1517702"/>
    <lineage>
        <taxon>Bacteria</taxon>
        <taxon>Bacillati</taxon>
        <taxon>Actinomycetota</taxon>
        <taxon>Actinomycetes</taxon>
        <taxon>Mycobacteriales</taxon>
        <taxon>Gordoniaceae</taxon>
        <taxon>Gordonia</taxon>
    </lineage>
</organism>
<dbReference type="InterPro" id="IPR011042">
    <property type="entry name" value="6-blade_b-propeller_TolB-like"/>
</dbReference>
<protein>
    <recommendedName>
        <fullName evidence="4">SMP-30/Gluconolactonase/LRE-like region domain-containing protein</fullName>
    </recommendedName>
</protein>
<keyword evidence="1" id="KW-0732">Signal</keyword>
<evidence type="ECO:0008006" key="4">
    <source>
        <dbReference type="Google" id="ProtNLM"/>
    </source>
</evidence>
<dbReference type="Gene3D" id="2.120.10.30">
    <property type="entry name" value="TolB, C-terminal domain"/>
    <property type="match status" value="1"/>
</dbReference>
<dbReference type="SUPFAM" id="SSF63829">
    <property type="entry name" value="Calcium-dependent phosphotriesterase"/>
    <property type="match status" value="1"/>
</dbReference>
<evidence type="ECO:0000256" key="1">
    <source>
        <dbReference type="SAM" id="SignalP"/>
    </source>
</evidence>
<feature type="chain" id="PRO_5038898357" description="SMP-30/Gluconolactonase/LRE-like region domain-containing protein" evidence="1">
    <location>
        <begin position="17"/>
        <end position="304"/>
    </location>
</feature>
<accession>A0A916SYP8</accession>
<feature type="signal peptide" evidence="1">
    <location>
        <begin position="1"/>
        <end position="16"/>
    </location>
</feature>
<gene>
    <name evidence="2" type="ORF">GCM10011489_09690</name>
</gene>
<sequence length="304" mass="30534">MVLGSAAITLAPSASAAPGSATARVCAGAGQAPVLVGRVPGAILEGAVADPSGRLYVTDLVSGRLFRFDRPGAPAIAVATVPSGGGGALAWAKDGQLLVGYGADPRVFVGDTVRAAGIARFDPATGRLTPWVSGLSAADGLAVARSGDVYATNDFGSLVGKISPTGAVNPSWASIPSANGAALTSDDDWLYVSRTFADPGVSRISTANPLVQQKIVSFRGVGVLAAADGLTLDSHDRPIVPTDVSGEILRVDGPGQFCALATGLPLSSVVTYGRGDSGFAAGRLYRAGFDGAVYEIPGGRDARR</sequence>
<evidence type="ECO:0000313" key="3">
    <source>
        <dbReference type="Proteomes" id="UP000621454"/>
    </source>
</evidence>
<proteinExistence type="predicted"/>